<dbReference type="AlphaFoldDB" id="A0A7S2TLR8"/>
<feature type="region of interest" description="Disordered" evidence="2">
    <location>
        <begin position="268"/>
        <end position="309"/>
    </location>
</feature>
<feature type="compositionally biased region" description="Basic and acidic residues" evidence="2">
    <location>
        <begin position="289"/>
        <end position="309"/>
    </location>
</feature>
<name>A0A7S2TLR8_9EUKA</name>
<dbReference type="InterPro" id="IPR013083">
    <property type="entry name" value="Znf_RING/FYVE/PHD"/>
</dbReference>
<keyword evidence="1" id="KW-0863">Zinc-finger</keyword>
<evidence type="ECO:0000256" key="2">
    <source>
        <dbReference type="SAM" id="MobiDB-lite"/>
    </source>
</evidence>
<keyword evidence="1" id="KW-0479">Metal-binding</keyword>
<keyword evidence="3" id="KW-0472">Membrane</keyword>
<dbReference type="PANTHER" id="PTHR14879:SF5">
    <property type="entry name" value="RING-TYPE DOMAIN-CONTAINING PROTEIN"/>
    <property type="match status" value="1"/>
</dbReference>
<dbReference type="Gene3D" id="3.30.40.10">
    <property type="entry name" value="Zinc/RING finger domain, C3HC4 (zinc finger)"/>
    <property type="match status" value="1"/>
</dbReference>
<gene>
    <name evidence="5" type="ORF">LSP00402_LOCUS6499</name>
</gene>
<sequence length="500" mass="56315">MRSRENRYGTGRPFKMPHSSISKRERKHTNCTQQIPIPGCKPEIITPETRKIFLKGLLVWGLFSLGTHIVSQDLIVILLHCVGFGFFLMITTRKTRWLGAVAVGAIALIIATYQLIPPEWLNFSYNVIGYMTLLGVFIIGIACKTVQKRESILRSEFLISSMRSVGAYFTQPFSKVDGEEVDASAYSILMKMEKSKLCKVLVDMDARLVETEETMKQNAIKQKKLIAEKEKLKLLVDQEVARRLSTEKQLTEREEKITILKQHLESAQSENFRMKSSHRRRTQAMLSELKTRSHDSKTMEKLQRRERTQNHHIAFLKRALANAKKANSRAAPSESKTALKPVPKSACTHPQSNSNNPSPSSPSSPSSPPSPPLPDSSLMDLHETGDDIPQAESSALLKRLGLPSKAEIKDLGTAELRDAVNMAEALCANIRQEYMEHIQQQSQKLRQKVNRMVCCVCLEADIQTVCKPCGHFCTCTKCAQNLKQCPLCRGEISEVITVYF</sequence>
<evidence type="ECO:0000313" key="5">
    <source>
        <dbReference type="EMBL" id="CAD9757055.1"/>
    </source>
</evidence>
<keyword evidence="3" id="KW-0812">Transmembrane</keyword>
<feature type="domain" description="RING-type" evidence="4">
    <location>
        <begin position="454"/>
        <end position="489"/>
    </location>
</feature>
<feature type="region of interest" description="Disordered" evidence="2">
    <location>
        <begin position="1"/>
        <end position="27"/>
    </location>
</feature>
<evidence type="ECO:0000256" key="1">
    <source>
        <dbReference type="PROSITE-ProRule" id="PRU00175"/>
    </source>
</evidence>
<dbReference type="InterPro" id="IPR001841">
    <property type="entry name" value="Znf_RING"/>
</dbReference>
<dbReference type="Pfam" id="PF13920">
    <property type="entry name" value="zf-C3HC4_3"/>
    <property type="match status" value="1"/>
</dbReference>
<feature type="transmembrane region" description="Helical" evidence="3">
    <location>
        <begin position="74"/>
        <end position="90"/>
    </location>
</feature>
<feature type="transmembrane region" description="Helical" evidence="3">
    <location>
        <begin position="128"/>
        <end position="146"/>
    </location>
</feature>
<feature type="transmembrane region" description="Helical" evidence="3">
    <location>
        <begin position="97"/>
        <end position="116"/>
    </location>
</feature>
<keyword evidence="1" id="KW-0862">Zinc</keyword>
<protein>
    <recommendedName>
        <fullName evidence="4">RING-type domain-containing protein</fullName>
    </recommendedName>
</protein>
<dbReference type="EMBL" id="HBHP01010505">
    <property type="protein sequence ID" value="CAD9757055.1"/>
    <property type="molecule type" value="Transcribed_RNA"/>
</dbReference>
<dbReference type="PROSITE" id="PS50089">
    <property type="entry name" value="ZF_RING_2"/>
    <property type="match status" value="1"/>
</dbReference>
<dbReference type="PANTHER" id="PTHR14879">
    <property type="entry name" value="CASPASE REGULATOR, RING FINGER DOMAIN-CONTAINING"/>
    <property type="match status" value="1"/>
</dbReference>
<reference evidence="5" key="1">
    <citation type="submission" date="2021-01" db="EMBL/GenBank/DDBJ databases">
        <authorList>
            <person name="Corre E."/>
            <person name="Pelletier E."/>
            <person name="Niang G."/>
            <person name="Scheremetjew M."/>
            <person name="Finn R."/>
            <person name="Kale V."/>
            <person name="Holt S."/>
            <person name="Cochrane G."/>
            <person name="Meng A."/>
            <person name="Brown T."/>
            <person name="Cohen L."/>
        </authorList>
    </citation>
    <scope>NUCLEOTIDE SEQUENCE</scope>
    <source>
        <strain evidence="5">CCMP622</strain>
    </source>
</reference>
<dbReference type="GO" id="GO:0008270">
    <property type="term" value="F:zinc ion binding"/>
    <property type="evidence" value="ECO:0007669"/>
    <property type="project" value="UniProtKB-KW"/>
</dbReference>
<feature type="compositionally biased region" description="Low complexity" evidence="2">
    <location>
        <begin position="321"/>
        <end position="331"/>
    </location>
</feature>
<keyword evidence="3" id="KW-1133">Transmembrane helix</keyword>
<evidence type="ECO:0000259" key="4">
    <source>
        <dbReference type="PROSITE" id="PS50089"/>
    </source>
</evidence>
<accession>A0A7S2TLR8</accession>
<organism evidence="5">
    <name type="scientific">Lotharella oceanica</name>
    <dbReference type="NCBI Taxonomy" id="641309"/>
    <lineage>
        <taxon>Eukaryota</taxon>
        <taxon>Sar</taxon>
        <taxon>Rhizaria</taxon>
        <taxon>Cercozoa</taxon>
        <taxon>Chlorarachniophyceae</taxon>
        <taxon>Lotharella</taxon>
    </lineage>
</organism>
<feature type="region of interest" description="Disordered" evidence="2">
    <location>
        <begin position="321"/>
        <end position="385"/>
    </location>
</feature>
<proteinExistence type="predicted"/>
<dbReference type="InterPro" id="IPR051728">
    <property type="entry name" value="RING-FYVE_E3_ubiquitin-ligase"/>
</dbReference>
<feature type="compositionally biased region" description="Pro residues" evidence="2">
    <location>
        <begin position="359"/>
        <end position="374"/>
    </location>
</feature>
<evidence type="ECO:0000256" key="3">
    <source>
        <dbReference type="SAM" id="Phobius"/>
    </source>
</evidence>